<sequence length="251" mass="28234">MFAVYDPRSNICIPWTQLESCSDTRPPPLESPAAPLTKTVILKLPTPPATPARKKRTRLTQTGAALLKDYFYNSHITHPTEEQLEDILLGVKSIQGCRHYTLERLRRWFSDQRRIAKTTRNAPPTKINEKGASLDGCSLTGDPPATMPPDWQMDVLRNLATRYPHPSPTKLQIWASGLSMDLVDVECRLEQIALRRERKRAKKAAALSTSDTGEMAMFDATNQEMHRVPSTSLATVDTEMDLFVQFTTTTP</sequence>
<name>A0AAW0CCJ1_9AGAR</name>
<evidence type="ECO:0000256" key="1">
    <source>
        <dbReference type="PROSITE-ProRule" id="PRU00108"/>
    </source>
</evidence>
<gene>
    <name evidence="3" type="ORF">VNI00_011706</name>
</gene>
<dbReference type="GO" id="GO:0003677">
    <property type="term" value="F:DNA binding"/>
    <property type="evidence" value="ECO:0007669"/>
    <property type="project" value="UniProtKB-UniRule"/>
</dbReference>
<dbReference type="AlphaFoldDB" id="A0AAW0CCJ1"/>
<dbReference type="PROSITE" id="PS50071">
    <property type="entry name" value="HOMEOBOX_2"/>
    <property type="match status" value="1"/>
</dbReference>
<feature type="domain" description="Homeobox" evidence="2">
    <location>
        <begin position="50"/>
        <end position="119"/>
    </location>
</feature>
<keyword evidence="1" id="KW-0371">Homeobox</keyword>
<proteinExistence type="predicted"/>
<keyword evidence="4" id="KW-1185">Reference proteome</keyword>
<evidence type="ECO:0000313" key="3">
    <source>
        <dbReference type="EMBL" id="KAK7036509.1"/>
    </source>
</evidence>
<comment type="caution">
    <text evidence="3">The sequence shown here is derived from an EMBL/GenBank/DDBJ whole genome shotgun (WGS) entry which is preliminary data.</text>
</comment>
<evidence type="ECO:0000259" key="2">
    <source>
        <dbReference type="PROSITE" id="PS50071"/>
    </source>
</evidence>
<accession>A0AAW0CCJ1</accession>
<reference evidence="3 4" key="1">
    <citation type="submission" date="2024-01" db="EMBL/GenBank/DDBJ databases">
        <title>A draft genome for a cacao thread blight-causing isolate of Paramarasmius palmivorus.</title>
        <authorList>
            <person name="Baruah I.K."/>
            <person name="Bukari Y."/>
            <person name="Amoako-Attah I."/>
            <person name="Meinhardt L.W."/>
            <person name="Bailey B.A."/>
            <person name="Cohen S.P."/>
        </authorList>
    </citation>
    <scope>NUCLEOTIDE SEQUENCE [LARGE SCALE GENOMIC DNA]</scope>
    <source>
        <strain evidence="3 4">GH-12</strain>
    </source>
</reference>
<dbReference type="GO" id="GO:0005634">
    <property type="term" value="C:nucleus"/>
    <property type="evidence" value="ECO:0007669"/>
    <property type="project" value="UniProtKB-SubCell"/>
</dbReference>
<keyword evidence="1" id="KW-0238">DNA-binding</keyword>
<organism evidence="3 4">
    <name type="scientific">Paramarasmius palmivorus</name>
    <dbReference type="NCBI Taxonomy" id="297713"/>
    <lineage>
        <taxon>Eukaryota</taxon>
        <taxon>Fungi</taxon>
        <taxon>Dikarya</taxon>
        <taxon>Basidiomycota</taxon>
        <taxon>Agaricomycotina</taxon>
        <taxon>Agaricomycetes</taxon>
        <taxon>Agaricomycetidae</taxon>
        <taxon>Agaricales</taxon>
        <taxon>Marasmiineae</taxon>
        <taxon>Marasmiaceae</taxon>
        <taxon>Paramarasmius</taxon>
    </lineage>
</organism>
<dbReference type="EMBL" id="JAYKXP010000051">
    <property type="protein sequence ID" value="KAK7036509.1"/>
    <property type="molecule type" value="Genomic_DNA"/>
</dbReference>
<comment type="subcellular location">
    <subcellularLocation>
        <location evidence="1">Nucleus</location>
    </subcellularLocation>
</comment>
<keyword evidence="1" id="KW-0539">Nucleus</keyword>
<dbReference type="Proteomes" id="UP001383192">
    <property type="component" value="Unassembled WGS sequence"/>
</dbReference>
<dbReference type="InterPro" id="IPR001356">
    <property type="entry name" value="HD"/>
</dbReference>
<feature type="DNA-binding region" description="Homeobox" evidence="1">
    <location>
        <begin position="52"/>
        <end position="120"/>
    </location>
</feature>
<protein>
    <recommendedName>
        <fullName evidence="2">Homeobox domain-containing protein</fullName>
    </recommendedName>
</protein>
<evidence type="ECO:0000313" key="4">
    <source>
        <dbReference type="Proteomes" id="UP001383192"/>
    </source>
</evidence>